<evidence type="ECO:0000313" key="1">
    <source>
        <dbReference type="EMBL" id="GBB88688.1"/>
    </source>
</evidence>
<protein>
    <submittedName>
        <fullName evidence="1">Uncharacterized protein</fullName>
    </submittedName>
</protein>
<comment type="caution">
    <text evidence="1">The sequence shown here is derived from an EMBL/GenBank/DDBJ whole genome shotgun (WGS) entry which is preliminary data.</text>
</comment>
<keyword evidence="2" id="KW-1185">Reference proteome</keyword>
<accession>A0A2Z6R7G6</accession>
<name>A0A2Z6R7G6_9GLOM</name>
<organism evidence="1 2">
    <name type="scientific">Rhizophagus clarus</name>
    <dbReference type="NCBI Taxonomy" id="94130"/>
    <lineage>
        <taxon>Eukaryota</taxon>
        <taxon>Fungi</taxon>
        <taxon>Fungi incertae sedis</taxon>
        <taxon>Mucoromycota</taxon>
        <taxon>Glomeromycotina</taxon>
        <taxon>Glomeromycetes</taxon>
        <taxon>Glomerales</taxon>
        <taxon>Glomeraceae</taxon>
        <taxon>Rhizophagus</taxon>
    </lineage>
</organism>
<proteinExistence type="predicted"/>
<dbReference type="EMBL" id="BEXD01000586">
    <property type="protein sequence ID" value="GBB88688.1"/>
    <property type="molecule type" value="Genomic_DNA"/>
</dbReference>
<sequence length="298" mass="34551">MMNHIQYISELSTIFSTVYEICSIRLIFKVHSDMNQVVKSWQDRAKSSIIESFMESCFPYLHEKKEAWNKIKDIVILSMFSHHTKLVRGSEVSEMVQYGFAQLCIFKHLADLNILQKDAITVQIAEPIPILASKEYIRKHPEEFETWLYRNLSSVHYNASCAGFLFEPCLTIPLAELFNAKSCKEHNLFTNIENIDKLNLLSYEATIRNFDDRNSSIFKAGPDLVCIVEFHIPNGIVKILLFLQAKLVKDSPNDTVSSTTDPHHFYSHGDKRTELKEKLRSEVLDCLESRYYKAHEFS</sequence>
<gene>
    <name evidence="1" type="ORF">RclHR1_15250002</name>
</gene>
<dbReference type="Proteomes" id="UP000247702">
    <property type="component" value="Unassembled WGS sequence"/>
</dbReference>
<reference evidence="1 2" key="1">
    <citation type="submission" date="2017-11" db="EMBL/GenBank/DDBJ databases">
        <title>The genome of Rhizophagus clarus HR1 reveals common genetic basis of auxotrophy among arbuscular mycorrhizal fungi.</title>
        <authorList>
            <person name="Kobayashi Y."/>
        </authorList>
    </citation>
    <scope>NUCLEOTIDE SEQUENCE [LARGE SCALE GENOMIC DNA]</scope>
    <source>
        <strain evidence="1 2">HR1</strain>
    </source>
</reference>
<dbReference type="AlphaFoldDB" id="A0A2Z6R7G6"/>
<evidence type="ECO:0000313" key="2">
    <source>
        <dbReference type="Proteomes" id="UP000247702"/>
    </source>
</evidence>